<dbReference type="PANTHER" id="PTHR46268:SF6">
    <property type="entry name" value="UNIVERSAL STRESS PROTEIN UP12"/>
    <property type="match status" value="1"/>
</dbReference>
<evidence type="ECO:0000259" key="2">
    <source>
        <dbReference type="Pfam" id="PF00582"/>
    </source>
</evidence>
<name>A0AAP2RBG0_9EURY</name>
<comment type="caution">
    <text evidence="3">The sequence shown here is derived from an EMBL/GenBank/DDBJ whole genome shotgun (WGS) entry which is preliminary data.</text>
</comment>
<evidence type="ECO:0000313" key="4">
    <source>
        <dbReference type="Proteomes" id="UP001320159"/>
    </source>
</evidence>
<dbReference type="RefSeq" id="WP_230740466.1">
    <property type="nucleotide sequence ID" value="NZ_PGCK01000002.1"/>
</dbReference>
<dbReference type="InterPro" id="IPR006016">
    <property type="entry name" value="UspA"/>
</dbReference>
<organism evidence="3 4">
    <name type="scientific">Methanooceanicella nereidis</name>
    <dbReference type="NCBI Taxonomy" id="2052831"/>
    <lineage>
        <taxon>Archaea</taxon>
        <taxon>Methanobacteriati</taxon>
        <taxon>Methanobacteriota</taxon>
        <taxon>Stenosarchaea group</taxon>
        <taxon>Methanomicrobia</taxon>
        <taxon>Methanocellales</taxon>
        <taxon>Methanocellaceae</taxon>
        <taxon>Methanooceanicella</taxon>
    </lineage>
</organism>
<dbReference type="SUPFAM" id="SSF52402">
    <property type="entry name" value="Adenine nucleotide alpha hydrolases-like"/>
    <property type="match status" value="1"/>
</dbReference>
<dbReference type="InterPro" id="IPR014729">
    <property type="entry name" value="Rossmann-like_a/b/a_fold"/>
</dbReference>
<comment type="similarity">
    <text evidence="1">Belongs to the universal stress protein A family.</text>
</comment>
<dbReference type="Proteomes" id="UP001320159">
    <property type="component" value="Unassembled WGS sequence"/>
</dbReference>
<feature type="domain" description="UspA" evidence="2">
    <location>
        <begin position="1"/>
        <end position="146"/>
    </location>
</feature>
<sequence>MTSRILIATDGSKYSEKAVDYCIGMAQRLGSEVIALYVISMKTLEIYAMGHHDDIRGYEEANSKLRNEGEEALRYAVRKGNESGVIVNTFIARGYPGEEILKLADQERVDMIVVGSLGKSGLEHLLIGSVSEEVVKKAPCPVLVVRGNI</sequence>
<accession>A0AAP2RBG0</accession>
<dbReference type="AlphaFoldDB" id="A0AAP2RBG0"/>
<evidence type="ECO:0000256" key="1">
    <source>
        <dbReference type="ARBA" id="ARBA00008791"/>
    </source>
</evidence>
<gene>
    <name evidence="3" type="ORF">CUJ83_02990</name>
</gene>
<keyword evidence="4" id="KW-1185">Reference proteome</keyword>
<dbReference type="Gene3D" id="3.40.50.620">
    <property type="entry name" value="HUPs"/>
    <property type="match status" value="1"/>
</dbReference>
<dbReference type="EMBL" id="PGCK01000002">
    <property type="protein sequence ID" value="MCD1293962.1"/>
    <property type="molecule type" value="Genomic_DNA"/>
</dbReference>
<proteinExistence type="inferred from homology"/>
<dbReference type="PANTHER" id="PTHR46268">
    <property type="entry name" value="STRESS RESPONSE PROTEIN NHAX"/>
    <property type="match status" value="1"/>
</dbReference>
<dbReference type="Pfam" id="PF00582">
    <property type="entry name" value="Usp"/>
    <property type="match status" value="1"/>
</dbReference>
<reference evidence="3 4" key="1">
    <citation type="submission" date="2017-11" db="EMBL/GenBank/DDBJ databases">
        <title>Isolation and Characterization of Family Methanocellaceae Species from Potential Methane Hydrate Area Offshore Southwestern Taiwan.</title>
        <authorList>
            <person name="Zhang W.-L."/>
            <person name="Chen W.-C."/>
            <person name="Lai M.-C."/>
            <person name="Chen S.-C."/>
        </authorList>
    </citation>
    <scope>NUCLEOTIDE SEQUENCE [LARGE SCALE GENOMIC DNA]</scope>
    <source>
        <strain evidence="3 4">CWC-04</strain>
    </source>
</reference>
<protein>
    <submittedName>
        <fullName evidence="3">Universal stress protein</fullName>
    </submittedName>
</protein>
<evidence type="ECO:0000313" key="3">
    <source>
        <dbReference type="EMBL" id="MCD1293962.1"/>
    </source>
</evidence>
<dbReference type="InterPro" id="IPR006015">
    <property type="entry name" value="Universal_stress_UspA"/>
</dbReference>
<dbReference type="PRINTS" id="PR01438">
    <property type="entry name" value="UNVRSLSTRESS"/>
</dbReference>
<dbReference type="CDD" id="cd00293">
    <property type="entry name" value="USP-like"/>
    <property type="match status" value="1"/>
</dbReference>